<name>A0A846WL09_9ACTN</name>
<comment type="caution">
    <text evidence="3">The sequence shown here is derived from an EMBL/GenBank/DDBJ whole genome shotgun (WGS) entry which is preliminary data.</text>
</comment>
<accession>A0A846WL09</accession>
<feature type="transmembrane region" description="Helical" evidence="2">
    <location>
        <begin position="182"/>
        <end position="211"/>
    </location>
</feature>
<feature type="transmembrane region" description="Helical" evidence="2">
    <location>
        <begin position="151"/>
        <end position="170"/>
    </location>
</feature>
<keyword evidence="2" id="KW-0812">Transmembrane</keyword>
<dbReference type="Proteomes" id="UP000563898">
    <property type="component" value="Unassembled WGS sequence"/>
</dbReference>
<feature type="transmembrane region" description="Helical" evidence="2">
    <location>
        <begin position="85"/>
        <end position="102"/>
    </location>
</feature>
<sequence>MVGMKSGRASNPSSEPPHRVGLSKVPEVTIYFWIIKILATTVGETAADYLNMTLGFGLQFTSVITGALLVVALFAQFGVRRYVPAIYWWCVLVISVAGTLITDNLTDHWGVPLEVSTAVFAAMLILLLALWYGVERTLSIHSIRTRRREGFYWATILTTFALGTAAGDLIAERMGLGYRTSLVCFAVVIAAIYLCHRFLGLTAVVAFWAAYIVTRPLGASLGDLLTQPADVGGLAIDSTLVNIVFLMVMVGLVAYLTRSRVDRIEDDVRDGVAREVRVRR</sequence>
<feature type="region of interest" description="Disordered" evidence="1">
    <location>
        <begin position="1"/>
        <end position="20"/>
    </location>
</feature>
<keyword evidence="2" id="KW-1133">Transmembrane helix</keyword>
<evidence type="ECO:0008006" key="5">
    <source>
        <dbReference type="Google" id="ProtNLM"/>
    </source>
</evidence>
<dbReference type="InterPro" id="IPR007136">
    <property type="entry name" value="DUF347"/>
</dbReference>
<feature type="transmembrane region" description="Helical" evidence="2">
    <location>
        <begin position="109"/>
        <end position="131"/>
    </location>
</feature>
<evidence type="ECO:0000313" key="4">
    <source>
        <dbReference type="Proteomes" id="UP000563898"/>
    </source>
</evidence>
<gene>
    <name evidence="3" type="ORF">HGA05_09605</name>
</gene>
<dbReference type="EMBL" id="JAAXPC010000004">
    <property type="protein sequence ID" value="NKY01827.1"/>
    <property type="molecule type" value="Genomic_DNA"/>
</dbReference>
<feature type="transmembrane region" description="Helical" evidence="2">
    <location>
        <begin position="57"/>
        <end position="79"/>
    </location>
</feature>
<reference evidence="3 4" key="1">
    <citation type="submission" date="2020-04" db="EMBL/GenBank/DDBJ databases">
        <title>MicrobeNet Type strains.</title>
        <authorList>
            <person name="Nicholson A.C."/>
        </authorList>
    </citation>
    <scope>NUCLEOTIDE SEQUENCE [LARGE SCALE GENOMIC DNA]</scope>
    <source>
        <strain evidence="3 4">ATCC BAA-14</strain>
    </source>
</reference>
<evidence type="ECO:0000313" key="3">
    <source>
        <dbReference type="EMBL" id="NKY01827.1"/>
    </source>
</evidence>
<protein>
    <recommendedName>
        <fullName evidence="5">Membrane-anchored protein</fullName>
    </recommendedName>
</protein>
<evidence type="ECO:0000256" key="2">
    <source>
        <dbReference type="SAM" id="Phobius"/>
    </source>
</evidence>
<keyword evidence="2" id="KW-0472">Membrane</keyword>
<proteinExistence type="predicted"/>
<dbReference type="AlphaFoldDB" id="A0A846WL09"/>
<feature type="transmembrane region" description="Helical" evidence="2">
    <location>
        <begin position="231"/>
        <end position="256"/>
    </location>
</feature>
<evidence type="ECO:0000256" key="1">
    <source>
        <dbReference type="SAM" id="MobiDB-lite"/>
    </source>
</evidence>
<organism evidence="3 4">
    <name type="scientific">Gordonia polyisoprenivorans</name>
    <dbReference type="NCBI Taxonomy" id="84595"/>
    <lineage>
        <taxon>Bacteria</taxon>
        <taxon>Bacillati</taxon>
        <taxon>Actinomycetota</taxon>
        <taxon>Actinomycetes</taxon>
        <taxon>Mycobacteriales</taxon>
        <taxon>Gordoniaceae</taxon>
        <taxon>Gordonia</taxon>
    </lineage>
</organism>
<dbReference type="Pfam" id="PF03988">
    <property type="entry name" value="DUF347"/>
    <property type="match status" value="4"/>
</dbReference>